<keyword evidence="2" id="KW-1185">Reference proteome</keyword>
<dbReference type="Proteomes" id="UP000028537">
    <property type="component" value="Unassembled WGS sequence"/>
</dbReference>
<protein>
    <submittedName>
        <fullName evidence="1">Uncharacterized protein</fullName>
    </submittedName>
</protein>
<reference evidence="1 2" key="1">
    <citation type="submission" date="2014-02" db="EMBL/GenBank/DDBJ databases">
        <title>Genome sequence of Ureaplasma diversum strain 246.</title>
        <authorList>
            <person name="Sirand-Pugnet P."/>
            <person name="Breton M."/>
            <person name="Dordet-Frisoni E."/>
            <person name="Baranowski E."/>
            <person name="Barre A."/>
            <person name="Couture C."/>
            <person name="Dupuy V."/>
            <person name="Gaurivaud P."/>
            <person name="Jacob D."/>
            <person name="Lemaitre C."/>
            <person name="Manso-Silvan L."/>
            <person name="Nikolski M."/>
            <person name="Nouvel L.-X."/>
            <person name="Poumarat F."/>
            <person name="Tardy F."/>
            <person name="Thebault P."/>
            <person name="Theil S."/>
            <person name="Citti C."/>
            <person name="Thiaucourt F."/>
            <person name="Blanchard A."/>
        </authorList>
    </citation>
    <scope>NUCLEOTIDE SEQUENCE [LARGE SCALE GENOMIC DNA]</scope>
    <source>
        <strain evidence="1 2">NCTC 246</strain>
    </source>
</reference>
<gene>
    <name evidence="1" type="ORF">UDIV_3870</name>
</gene>
<organism evidence="1 2">
    <name type="scientific">Ureaplasma diversum NCTC 246</name>
    <dbReference type="NCBI Taxonomy" id="1188241"/>
    <lineage>
        <taxon>Bacteria</taxon>
        <taxon>Bacillati</taxon>
        <taxon>Mycoplasmatota</taxon>
        <taxon>Mycoplasmoidales</taxon>
        <taxon>Mycoplasmoidaceae</taxon>
        <taxon>Ureaplasma</taxon>
    </lineage>
</organism>
<dbReference type="RefSeq" id="WP_038102718.1">
    <property type="nucleotide sequence ID" value="NZ_JFDP01000049.1"/>
</dbReference>
<evidence type="ECO:0000313" key="2">
    <source>
        <dbReference type="Proteomes" id="UP000028537"/>
    </source>
</evidence>
<accession>A0A084EZ31</accession>
<sequence length="156" mass="18430">MLKANEILEDVNKLNEIIACWYSDKIYDVACNGDNYNLLNRLAEQGIYKYDFYVQLLEKKLNQRWNTIVNLEPGALLNASEKASFQWNMQKIENLKNLEPKPKYIDTRGDKPLSLQRVGQIYIEKITKKTYEELKEHRDSLVKKLQETENPKGMRM</sequence>
<comment type="caution">
    <text evidence="1">The sequence shown here is derived from an EMBL/GenBank/DDBJ whole genome shotgun (WGS) entry which is preliminary data.</text>
</comment>
<proteinExistence type="predicted"/>
<dbReference type="AlphaFoldDB" id="A0A084EZ31"/>
<name>A0A084EZ31_9BACT</name>
<evidence type="ECO:0000313" key="1">
    <source>
        <dbReference type="EMBL" id="KEZ23223.1"/>
    </source>
</evidence>
<dbReference type="EMBL" id="JFDP01000049">
    <property type="protein sequence ID" value="KEZ23223.1"/>
    <property type="molecule type" value="Genomic_DNA"/>
</dbReference>